<keyword evidence="7 10" id="KW-1133">Transmembrane helix</keyword>
<dbReference type="NCBIfam" id="TIGR02970">
    <property type="entry name" value="succ_dehyd_cytB"/>
    <property type="match status" value="1"/>
</dbReference>
<dbReference type="Gene3D" id="1.20.1300.10">
    <property type="entry name" value="Fumarate reductase/succinate dehydrogenase, transmembrane subunit"/>
    <property type="match status" value="1"/>
</dbReference>
<comment type="cofactor">
    <cofactor evidence="1">
        <name>heme</name>
        <dbReference type="ChEBI" id="CHEBI:30413"/>
    </cofactor>
</comment>
<comment type="subcellular location">
    <subcellularLocation>
        <location evidence="2">Membrane</location>
    </subcellularLocation>
</comment>
<comment type="caution">
    <text evidence="11">The sequence shown here is derived from an EMBL/GenBank/DDBJ whole genome shotgun (WGS) entry which is preliminary data.</text>
</comment>
<sequence length="140" mass="15786">MERAGSGSGRAVRSFADLNPRYFKVGMWSHALHRISGVAIVFFLLMHIWEITSVVRGGAEGFTQKMAGMAGRIWVIGEWLLFLALVFHGINGVRLVLLDLGWGIHTQKRNFWVVMVLSAILIAIGSYFFVMRFLAYPWVA</sequence>
<dbReference type="PANTHER" id="PTHR41910">
    <property type="entry name" value="SUCCINATE DEHYDROGENASE 2 MEMBRANE SUBUNIT SDHC"/>
    <property type="match status" value="1"/>
</dbReference>
<evidence type="ECO:0000256" key="2">
    <source>
        <dbReference type="ARBA" id="ARBA00004370"/>
    </source>
</evidence>
<dbReference type="InterPro" id="IPR000701">
    <property type="entry name" value="SuccDH_FuR_B_TM-su"/>
</dbReference>
<evidence type="ECO:0000256" key="3">
    <source>
        <dbReference type="ARBA" id="ARBA00007244"/>
    </source>
</evidence>
<dbReference type="Pfam" id="PF01127">
    <property type="entry name" value="Sdh_cyt"/>
    <property type="match status" value="1"/>
</dbReference>
<organism evidence="11 12">
    <name type="scientific">Symbiobacterium terraclitae</name>
    <dbReference type="NCBI Taxonomy" id="557451"/>
    <lineage>
        <taxon>Bacteria</taxon>
        <taxon>Bacillati</taxon>
        <taxon>Bacillota</taxon>
        <taxon>Clostridia</taxon>
        <taxon>Eubacteriales</taxon>
        <taxon>Symbiobacteriaceae</taxon>
        <taxon>Symbiobacterium</taxon>
    </lineage>
</organism>
<dbReference type="InterPro" id="IPR039023">
    <property type="entry name" value="SdhC_prok"/>
</dbReference>
<gene>
    <name evidence="11" type="ORF">J2Z79_001348</name>
</gene>
<dbReference type="InterPro" id="IPR014314">
    <property type="entry name" value="Succ_DH_cytb556"/>
</dbReference>
<dbReference type="RefSeq" id="WP_209466101.1">
    <property type="nucleotide sequence ID" value="NZ_JAGGLG010000008.1"/>
</dbReference>
<evidence type="ECO:0000256" key="7">
    <source>
        <dbReference type="ARBA" id="ARBA00022989"/>
    </source>
</evidence>
<name>A0ABS4JR01_9FIRM</name>
<feature type="transmembrane region" description="Helical" evidence="10">
    <location>
        <begin position="31"/>
        <end position="49"/>
    </location>
</feature>
<feature type="transmembrane region" description="Helical" evidence="10">
    <location>
        <begin position="111"/>
        <end position="135"/>
    </location>
</feature>
<protein>
    <submittedName>
        <fullName evidence="11">Succinate dehydrogenase / fumarate reductase cytochrome b subunit</fullName>
    </submittedName>
</protein>
<dbReference type="InterPro" id="IPR034804">
    <property type="entry name" value="SQR/QFR_C/D"/>
</dbReference>
<evidence type="ECO:0000256" key="4">
    <source>
        <dbReference type="ARBA" id="ARBA00022617"/>
    </source>
</evidence>
<evidence type="ECO:0000256" key="10">
    <source>
        <dbReference type="SAM" id="Phobius"/>
    </source>
</evidence>
<comment type="similarity">
    <text evidence="3">Belongs to the cytochrome b560 family.</text>
</comment>
<reference evidence="11 12" key="1">
    <citation type="submission" date="2021-03" db="EMBL/GenBank/DDBJ databases">
        <title>Genomic Encyclopedia of Type Strains, Phase IV (KMG-IV): sequencing the most valuable type-strain genomes for metagenomic binning, comparative biology and taxonomic classification.</title>
        <authorList>
            <person name="Goeker M."/>
        </authorList>
    </citation>
    <scope>NUCLEOTIDE SEQUENCE [LARGE SCALE GENOMIC DNA]</scope>
    <source>
        <strain evidence="11 12">DSM 27138</strain>
    </source>
</reference>
<evidence type="ECO:0000256" key="1">
    <source>
        <dbReference type="ARBA" id="ARBA00001971"/>
    </source>
</evidence>
<evidence type="ECO:0000256" key="6">
    <source>
        <dbReference type="ARBA" id="ARBA00022723"/>
    </source>
</evidence>
<keyword evidence="4" id="KW-0349">Heme</keyword>
<feature type="transmembrane region" description="Helical" evidence="10">
    <location>
        <begin position="69"/>
        <end position="90"/>
    </location>
</feature>
<keyword evidence="9 10" id="KW-0472">Membrane</keyword>
<keyword evidence="12" id="KW-1185">Reference proteome</keyword>
<evidence type="ECO:0000256" key="8">
    <source>
        <dbReference type="ARBA" id="ARBA00023004"/>
    </source>
</evidence>
<evidence type="ECO:0000256" key="5">
    <source>
        <dbReference type="ARBA" id="ARBA00022692"/>
    </source>
</evidence>
<dbReference type="PANTHER" id="PTHR41910:SF1">
    <property type="entry name" value="SUCCINATE DEHYDROGENASE HYDROPHOBIC MEMBRANE ANCHOR SUBUNIT"/>
    <property type="match status" value="1"/>
</dbReference>
<keyword evidence="8" id="KW-0408">Iron</keyword>
<accession>A0ABS4JR01</accession>
<keyword evidence="6" id="KW-0479">Metal-binding</keyword>
<dbReference type="SUPFAM" id="SSF81343">
    <property type="entry name" value="Fumarate reductase respiratory complex transmembrane subunits"/>
    <property type="match status" value="1"/>
</dbReference>
<dbReference type="EMBL" id="JAGGLG010000008">
    <property type="protein sequence ID" value="MBP2017962.1"/>
    <property type="molecule type" value="Genomic_DNA"/>
</dbReference>
<keyword evidence="5 10" id="KW-0812">Transmembrane</keyword>
<evidence type="ECO:0000313" key="11">
    <source>
        <dbReference type="EMBL" id="MBP2017962.1"/>
    </source>
</evidence>
<evidence type="ECO:0000313" key="12">
    <source>
        <dbReference type="Proteomes" id="UP001519289"/>
    </source>
</evidence>
<dbReference type="CDD" id="cd03501">
    <property type="entry name" value="SQR_TypeA_SdhC_like"/>
    <property type="match status" value="1"/>
</dbReference>
<dbReference type="Proteomes" id="UP001519289">
    <property type="component" value="Unassembled WGS sequence"/>
</dbReference>
<proteinExistence type="inferred from homology"/>
<evidence type="ECO:0000256" key="9">
    <source>
        <dbReference type="ARBA" id="ARBA00023136"/>
    </source>
</evidence>